<protein>
    <recommendedName>
        <fullName evidence="7">Cell morphogenesis protein</fullName>
    </recommendedName>
</protein>
<dbReference type="EMBL" id="MCGT01000002">
    <property type="protein sequence ID" value="ORX61864.1"/>
    <property type="molecule type" value="Genomic_DNA"/>
</dbReference>
<dbReference type="SUPFAM" id="SSF48371">
    <property type="entry name" value="ARM repeat"/>
    <property type="match status" value="2"/>
</dbReference>
<dbReference type="PANTHER" id="PTHR12295:SF30">
    <property type="entry name" value="PROTEIN FURRY"/>
    <property type="match status" value="1"/>
</dbReference>
<dbReference type="Pfam" id="PF14228">
    <property type="entry name" value="MOR2-PAG1_mid"/>
    <property type="match status" value="4"/>
</dbReference>
<feature type="compositionally biased region" description="Low complexity" evidence="1">
    <location>
        <begin position="2098"/>
        <end position="2131"/>
    </location>
</feature>
<accession>A0A1X2GUZ5</accession>
<evidence type="ECO:0000259" key="2">
    <source>
        <dbReference type="Pfam" id="PF14222"/>
    </source>
</evidence>
<organism evidence="5 6">
    <name type="scientific">Hesseltinella vesiculosa</name>
    <dbReference type="NCBI Taxonomy" id="101127"/>
    <lineage>
        <taxon>Eukaryota</taxon>
        <taxon>Fungi</taxon>
        <taxon>Fungi incertae sedis</taxon>
        <taxon>Mucoromycota</taxon>
        <taxon>Mucoromycotina</taxon>
        <taxon>Mucoromycetes</taxon>
        <taxon>Mucorales</taxon>
        <taxon>Cunninghamellaceae</taxon>
        <taxon>Hesseltinella</taxon>
    </lineage>
</organism>
<dbReference type="InterPro" id="IPR025614">
    <property type="entry name" value="Cell_morpho_N"/>
</dbReference>
<proteinExistence type="predicted"/>
<name>A0A1X2GUZ5_9FUNG</name>
<evidence type="ECO:0008006" key="7">
    <source>
        <dbReference type="Google" id="ProtNLM"/>
    </source>
</evidence>
<feature type="domain" description="Cell morphogenesis protein N-terminal" evidence="2">
    <location>
        <begin position="422"/>
        <end position="567"/>
    </location>
</feature>
<dbReference type="GO" id="GO:0030427">
    <property type="term" value="C:site of polarized growth"/>
    <property type="evidence" value="ECO:0007669"/>
    <property type="project" value="TreeGrafter"/>
</dbReference>
<sequence length="2172" mass="242748">MMAKPKHMMVAFPLVTTMLCVSRKEFFAQHWLSFVDNCFQKFNKDKYTRLMALGCISRLTWTYLFRCAESTAITFKKLDTIVKTLFPAFRRATNPTDIPLDHFILITYYALMRDTDTALNDIVYYLLNIDNSAPANTSPQTPLHHQQQQYQQHHHNAHAFHWEFINPERIVIAIRAFLLLLTDLEHNRQRPPFPVDTDMAFTGLSSFFHQCSADALKAPMRGIKPEASEKVEDVMAKSLLGLDHSFGRLLVLDEKNIIRTSSSSALLTAPPTTNSTSAASSIMMISNSSRTASSSTNGTVVSIPPHNLSTNVSAFTSSQVHGNLAGSPSASLISHAVSNNSHMNNSGSFINNKTLFGQSGDSHFRINSVVPTATTMAGGSFVGSGSLGNSGPGAPGGSIISSSAAGTLTIPGSSSSSSVSPSASSSTTPDASGPQMVYQYSQFAVSYAKDKQPYFDLLRTMVDAMPRLMPAGIPLPQIVEMLSRYTVHLDPELVQASSLALRRIARQIDSQTVVMGYARFIQRIEDKVMDVVDSLWDGMTAHLDDTTSSFTKDGVLDLYVELLAIWVEDVDLASLREIVLADPSPHLYADVQADVERLFQMVVDTEAMGLMFLCHQSPCTRRIAMRMVDWAARLETRLLQQVHTETTIICASNNNNKPSALTLAFVDQLLQYTQAHKQRQPFARLLDLMQDCQLAQELLQFDKDKNLLFGAKLSIETRLRLQQHQRRTTSPLLSQLATADDPTDQWIWNTCFMGLLNRIFGYFPATVAQCRAQLCERLLQIQPALLSSIEMSAKTSATGTLSIQKGAASQQKTWVSVDLIDQWKVYLSFVCATASNDMMSSLSSQKSNSPPSLQNPSPPLPHQQQQRRYPTLRIQSDRKGSAVLDHIQAPDDLIRLVLPFLPCDHRAIREASIQGLGHLHADAYYTLIHLLQPDMRIILEEGKHRTNQKPYQNKRNRKNDRLRTSLLHVLALTVHCLRLEEHVPETRKTAVAIMAFVKETKVFLADTEVQLDWEYHKLRVYLCQLVEHIYKALLDMDDPTAIMSFETRLSLYKMFEEWCGYGAHAQITRTRDASMIRDVLEQCKDAKDRAHMTKLMEEERKALETASLNAMAMLCRGPSYSFLGQKKARQAVIQFDMLNVLRWIDAVFESPDPKHHLIARNALEAVLIYNQDQPLILDDVIEQCYAGNPKLEFTQGYFLAIVDIVTREENFPCQVKQIISLALFKAGDAKKSIRKAAMQLLRVIEERVFGESCAKEYEIGILSSLPTIYKHTQTLLSARLAVDHPGETYDILSEMTQRFEHISPNSQRDVLIYMLPWLRRIDLSFSAIGSSASSSSPSSLSSATGPNASAMANAKTNGPRGSLTPTTAPAGISMMMLDHPIELNTLAYVVLTNLYYITIKFGDTYVKEIGALWTQLADQSRNVRPIITYLLELCLEKRNPWFLVHAKRVFVCLGRTAAFDHMVEEVVGEITPRSMVPQVLDTSSHAMVCRQHPSMFIADTDKVLPPYAKKPAFARGQLALVFLVDLAIEAGADLAPHLPLLLHCIVVHLDHLTSIICDQARCLLINLIHAIVVRQALDDDISADSLSLIQWLTSKEGKRLWAYENISPTKNRRLASTEDLKDLVHRILTVFSTEDPDLRQKWGETALKWATCCSVRHIACRSFQCFRGLLPAFNQHMLADMLVRLSNTIADKSEDIRGFSLEILLTLTQVARAMDGAQIEQFPQLFWAGIACLYGPYPSEQVEALNLLTIVLDQLKGNTDLLASTFPIHWASEFDGLQPLLLKGLQHDIVEEANWKLLRQTMGRINNLALVDPTQTRFLFLFLGTVPRLLHGLEVQQQKQEEGETEKKKDQDESMADVVHELALLAQENGLVETHRLLQTYPKQKAKFQADYLKQLIWSLGPVYLDTDRQVTAEVLMFVLRMTNNAIDYYRDKSLMLLEILLPYSASKSAEPIQVYIESLQPLLNLIDQPAYADRALSILNQGIMTCQQPTEAPIPVWRMSDTACTKMTRKNVYAVVYECASTQPPHAEDAIQFSVEDFSLLTGDPRYNPVFMTAAAGLISTSPTARSSMEEPGRSNSSSTSTSASPHHHYPTALHASTPQPMLSSPTLSPTTMAPPLTPSTSTTTTAAPMVVPPQPSPVYPLLPQGEDLVNALKDLDDFFNEDTDSSPPTK</sequence>
<feature type="region of interest" description="Disordered" evidence="1">
    <location>
        <begin position="2063"/>
        <end position="2145"/>
    </location>
</feature>
<dbReference type="OrthoDB" id="6287725at2759"/>
<dbReference type="InterPro" id="IPR016024">
    <property type="entry name" value="ARM-type_fold"/>
</dbReference>
<feature type="compositionally biased region" description="Low complexity" evidence="1">
    <location>
        <begin position="1331"/>
        <end position="1343"/>
    </location>
</feature>
<dbReference type="STRING" id="101127.A0A1X2GUZ5"/>
<dbReference type="Pfam" id="PF14225">
    <property type="entry name" value="MOR2-PAG1_C"/>
    <property type="match status" value="1"/>
</dbReference>
<evidence type="ECO:0000313" key="5">
    <source>
        <dbReference type="EMBL" id="ORX61864.1"/>
    </source>
</evidence>
<feature type="region of interest" description="Disordered" evidence="1">
    <location>
        <begin position="840"/>
        <end position="871"/>
    </location>
</feature>
<feature type="domain" description="Cell morphogenesis central region" evidence="4">
    <location>
        <begin position="1158"/>
        <end position="1322"/>
    </location>
</feature>
<evidence type="ECO:0000259" key="4">
    <source>
        <dbReference type="Pfam" id="PF14228"/>
    </source>
</evidence>
<evidence type="ECO:0000313" key="6">
    <source>
        <dbReference type="Proteomes" id="UP000242146"/>
    </source>
</evidence>
<feature type="domain" description="Cell morphogenesis protein C-terminal" evidence="3">
    <location>
        <begin position="1723"/>
        <end position="1984"/>
    </location>
</feature>
<feature type="compositionally biased region" description="Low complexity" evidence="1">
    <location>
        <begin position="2076"/>
        <end position="2086"/>
    </location>
</feature>
<feature type="domain" description="Cell morphogenesis central region" evidence="4">
    <location>
        <begin position="1511"/>
        <end position="1685"/>
    </location>
</feature>
<dbReference type="InterPro" id="IPR025481">
    <property type="entry name" value="Cell_Morphogen_C"/>
</dbReference>
<feature type="domain" description="Cell morphogenesis central region" evidence="4">
    <location>
        <begin position="887"/>
        <end position="1154"/>
    </location>
</feature>
<dbReference type="Pfam" id="PF14222">
    <property type="entry name" value="MOR2-PAG1_N"/>
    <property type="match status" value="2"/>
</dbReference>
<gene>
    <name evidence="5" type="ORF">DM01DRAFT_1331333</name>
</gene>
<feature type="region of interest" description="Disordered" evidence="1">
    <location>
        <begin position="411"/>
        <end position="432"/>
    </location>
</feature>
<comment type="caution">
    <text evidence="5">The sequence shown here is derived from an EMBL/GenBank/DDBJ whole genome shotgun (WGS) entry which is preliminary data.</text>
</comment>
<dbReference type="PANTHER" id="PTHR12295">
    <property type="entry name" value="FURRY-RELATED"/>
    <property type="match status" value="1"/>
</dbReference>
<evidence type="ECO:0000256" key="1">
    <source>
        <dbReference type="SAM" id="MobiDB-lite"/>
    </source>
</evidence>
<dbReference type="GO" id="GO:0000902">
    <property type="term" value="P:cell morphogenesis"/>
    <property type="evidence" value="ECO:0007669"/>
    <property type="project" value="InterPro"/>
</dbReference>
<keyword evidence="6" id="KW-1185">Reference proteome</keyword>
<reference evidence="5 6" key="1">
    <citation type="submission" date="2016-07" db="EMBL/GenBank/DDBJ databases">
        <title>Pervasive Adenine N6-methylation of Active Genes in Fungi.</title>
        <authorList>
            <consortium name="DOE Joint Genome Institute"/>
            <person name="Mondo S.J."/>
            <person name="Dannebaum R.O."/>
            <person name="Kuo R.C."/>
            <person name="Labutti K."/>
            <person name="Haridas S."/>
            <person name="Kuo A."/>
            <person name="Salamov A."/>
            <person name="Ahrendt S.R."/>
            <person name="Lipzen A."/>
            <person name="Sullivan W."/>
            <person name="Andreopoulos W.B."/>
            <person name="Clum A."/>
            <person name="Lindquist E."/>
            <person name="Daum C."/>
            <person name="Ramamoorthy G.K."/>
            <person name="Gryganskyi A."/>
            <person name="Culley D."/>
            <person name="Magnuson J.K."/>
            <person name="James T.Y."/>
            <person name="O'Malley M.A."/>
            <person name="Stajich J.E."/>
            <person name="Spatafora J.W."/>
            <person name="Visel A."/>
            <person name="Grigoriev I.V."/>
        </authorList>
    </citation>
    <scope>NUCLEOTIDE SEQUENCE [LARGE SCALE GENOMIC DNA]</scope>
    <source>
        <strain evidence="5 6">NRRL 3301</strain>
    </source>
</reference>
<feature type="domain" description="Cell morphogenesis central region" evidence="4">
    <location>
        <begin position="1390"/>
        <end position="1436"/>
    </location>
</feature>
<dbReference type="GO" id="GO:0005938">
    <property type="term" value="C:cell cortex"/>
    <property type="evidence" value="ECO:0007669"/>
    <property type="project" value="TreeGrafter"/>
</dbReference>
<feature type="compositionally biased region" description="Low complexity" evidence="1">
    <location>
        <begin position="840"/>
        <end position="855"/>
    </location>
</feature>
<dbReference type="InterPro" id="IPR029473">
    <property type="entry name" value="MOR2-PAG1_mid"/>
</dbReference>
<evidence type="ECO:0000259" key="3">
    <source>
        <dbReference type="Pfam" id="PF14225"/>
    </source>
</evidence>
<feature type="region of interest" description="Disordered" evidence="1">
    <location>
        <begin position="1331"/>
        <end position="1365"/>
    </location>
</feature>
<feature type="compositionally biased region" description="Pro residues" evidence="1">
    <location>
        <begin position="2132"/>
        <end position="2142"/>
    </location>
</feature>
<dbReference type="Proteomes" id="UP000242146">
    <property type="component" value="Unassembled WGS sequence"/>
</dbReference>
<dbReference type="InterPro" id="IPR039867">
    <property type="entry name" value="Furry/Tao3/Mor2"/>
</dbReference>
<feature type="domain" description="Cell morphogenesis protein N-terminal" evidence="2">
    <location>
        <begin position="1"/>
        <end position="278"/>
    </location>
</feature>